<reference evidence="2" key="1">
    <citation type="journal article" date="2021" name="Proc. Natl. Acad. Sci. U.S.A.">
        <title>A Catalog of Tens of Thousands of Viruses from Human Metagenomes Reveals Hidden Associations with Chronic Diseases.</title>
        <authorList>
            <person name="Tisza M.J."/>
            <person name="Buck C.B."/>
        </authorList>
    </citation>
    <scope>NUCLEOTIDE SEQUENCE</scope>
    <source>
        <strain evidence="2">CtCb814</strain>
    </source>
</reference>
<evidence type="ECO:0000313" key="2">
    <source>
        <dbReference type="EMBL" id="DAF52497.1"/>
    </source>
</evidence>
<evidence type="ECO:0000256" key="1">
    <source>
        <dbReference type="SAM" id="MobiDB-lite"/>
    </source>
</evidence>
<sequence length="269" mass="31049">MAVMRINKTTDYTVMSNYHFREKDMSLKAKGLLSLMLSLPEDWDFTVKGLANLNKDGVDGVRAALEELKTFGYLKVTRERNEKGQVSGTVYDIYEKPTQEKPVLEEPKEEKPILEKPTQEKPIQENPTQLNTKGIKYLNNKILKESSTKGIKESVRAKKEPEQYFENEELNCKFLEFLAMRKKIRKPVRTDRALKALLKKLHELSGGDLGTMKKIIDQSLDKEWLGFFELKTDNDSTKNINDRLYGDIQHWAAQKEQEGGGMYDDFGVF</sequence>
<organism evidence="2">
    <name type="scientific">Siphoviridae sp. ctCb814</name>
    <dbReference type="NCBI Taxonomy" id="2827808"/>
    <lineage>
        <taxon>Viruses</taxon>
        <taxon>Duplodnaviria</taxon>
        <taxon>Heunggongvirae</taxon>
        <taxon>Uroviricota</taxon>
        <taxon>Caudoviricetes</taxon>
    </lineage>
</organism>
<accession>A0A8S5SNB2</accession>
<feature type="region of interest" description="Disordered" evidence="1">
    <location>
        <begin position="98"/>
        <end position="126"/>
    </location>
</feature>
<feature type="compositionally biased region" description="Basic and acidic residues" evidence="1">
    <location>
        <begin position="98"/>
        <end position="123"/>
    </location>
</feature>
<protein>
    <submittedName>
        <fullName evidence="2">Dna polymerase B</fullName>
    </submittedName>
</protein>
<dbReference type="EMBL" id="BK032638">
    <property type="protein sequence ID" value="DAF52497.1"/>
    <property type="molecule type" value="Genomic_DNA"/>
</dbReference>
<name>A0A8S5SNB2_9CAUD</name>
<proteinExistence type="predicted"/>